<dbReference type="AlphaFoldDB" id="A0A937K156"/>
<dbReference type="GO" id="GO:0000155">
    <property type="term" value="F:phosphorelay sensor kinase activity"/>
    <property type="evidence" value="ECO:0007669"/>
    <property type="project" value="InterPro"/>
</dbReference>
<keyword evidence="3" id="KW-0597">Phosphoprotein</keyword>
<feature type="transmembrane region" description="Helical" evidence="6">
    <location>
        <begin position="117"/>
        <end position="136"/>
    </location>
</feature>
<dbReference type="Gene3D" id="1.10.287.130">
    <property type="match status" value="1"/>
</dbReference>
<keyword evidence="6" id="KW-1133">Transmembrane helix</keyword>
<protein>
    <recommendedName>
        <fullName evidence="2">histidine kinase</fullName>
        <ecNumber evidence="2">2.7.13.3</ecNumber>
    </recommendedName>
</protein>
<proteinExistence type="predicted"/>
<dbReference type="EC" id="2.7.13.3" evidence="2"/>
<reference evidence="7" key="1">
    <citation type="submission" date="2021-01" db="EMBL/GenBank/DDBJ databases">
        <title>Fulvivirga kasyanovii gen. nov., sp nov., a novel member of the phylum Bacteroidetes isolated from seawater in a mussel farm.</title>
        <authorList>
            <person name="Zhao L.-H."/>
            <person name="Wang Z.-J."/>
        </authorList>
    </citation>
    <scope>NUCLEOTIDE SEQUENCE</scope>
    <source>
        <strain evidence="7">2943</strain>
    </source>
</reference>
<dbReference type="SUPFAM" id="SSF47384">
    <property type="entry name" value="Homodimeric domain of signal transducing histidine kinase"/>
    <property type="match status" value="1"/>
</dbReference>
<evidence type="ECO:0000313" key="8">
    <source>
        <dbReference type="Proteomes" id="UP000659388"/>
    </source>
</evidence>
<keyword evidence="6" id="KW-0812">Transmembrane</keyword>
<evidence type="ECO:0000256" key="6">
    <source>
        <dbReference type="SAM" id="Phobius"/>
    </source>
</evidence>
<dbReference type="InterPro" id="IPR052162">
    <property type="entry name" value="Sensor_kinase/Photoreceptor"/>
</dbReference>
<dbReference type="RefSeq" id="WP_202244898.1">
    <property type="nucleotide sequence ID" value="NZ_JAESIY010000007.1"/>
</dbReference>
<feature type="transmembrane region" description="Helical" evidence="6">
    <location>
        <begin position="220"/>
        <end position="236"/>
    </location>
</feature>
<organism evidence="7 8">
    <name type="scientific">Fulvivirga sediminis</name>
    <dbReference type="NCBI Taxonomy" id="2803949"/>
    <lineage>
        <taxon>Bacteria</taxon>
        <taxon>Pseudomonadati</taxon>
        <taxon>Bacteroidota</taxon>
        <taxon>Cytophagia</taxon>
        <taxon>Cytophagales</taxon>
        <taxon>Fulvivirgaceae</taxon>
        <taxon>Fulvivirga</taxon>
    </lineage>
</organism>
<dbReference type="PANTHER" id="PTHR43304:SF1">
    <property type="entry name" value="PAC DOMAIN-CONTAINING PROTEIN"/>
    <property type="match status" value="1"/>
</dbReference>
<feature type="transmembrane region" description="Helical" evidence="6">
    <location>
        <begin position="12"/>
        <end position="32"/>
    </location>
</feature>
<dbReference type="EMBL" id="JAESIY010000007">
    <property type="protein sequence ID" value="MBL3657101.1"/>
    <property type="molecule type" value="Genomic_DNA"/>
</dbReference>
<evidence type="ECO:0000256" key="4">
    <source>
        <dbReference type="ARBA" id="ARBA00022679"/>
    </source>
</evidence>
<name>A0A937K156_9BACT</name>
<dbReference type="PANTHER" id="PTHR43304">
    <property type="entry name" value="PHYTOCHROME-LIKE PROTEIN CPH1"/>
    <property type="match status" value="1"/>
</dbReference>
<comment type="caution">
    <text evidence="7">The sequence shown here is derived from an EMBL/GenBank/DDBJ whole genome shotgun (WGS) entry which is preliminary data.</text>
</comment>
<comment type="catalytic activity">
    <reaction evidence="1">
        <text>ATP + protein L-histidine = ADP + protein N-phospho-L-histidine.</text>
        <dbReference type="EC" id="2.7.13.3"/>
    </reaction>
</comment>
<feature type="transmembrane region" description="Helical" evidence="6">
    <location>
        <begin position="44"/>
        <end position="64"/>
    </location>
</feature>
<accession>A0A937K156</accession>
<evidence type="ECO:0000313" key="7">
    <source>
        <dbReference type="EMBL" id="MBL3657101.1"/>
    </source>
</evidence>
<keyword evidence="5" id="KW-0418">Kinase</keyword>
<dbReference type="Proteomes" id="UP000659388">
    <property type="component" value="Unassembled WGS sequence"/>
</dbReference>
<sequence length="445" mass="50554">MKNCTKEFKRSILIIQLSVLVYSLMVLLGWHFELEALRMPLSPAMNPLTAINFILLSLCMLLVVYRKKLLFNILVGLLGIELLVYFLGAFKVLTFQVDLLLFHDELISAGSLGLKRMALNTALSFLLSGALLLLHYNKKPKTYVSQIIAFAVLSQTFFFIFGYLHKAPEFLSILEFFPMAINTTICFFLFSLSFLAYTYDSGFMTVISAPYMGGVSIRRILPVFIVIVFILSYVITDLSEAEHWSVEISVALFSTVFIVLSIVFLFTTGAKLNGKDYLNKQYEDQINRLSRRMAASINSFENLYIINVDENMMITEMNRNILDFIPDRIESGALIKEAFKNISFGDKIITCVEQCLEKEGKFDFNIQSELNHHFYNVSCRSIHTDSDIIGVAIAFNDVTELMQVQHSLAQSNAELEKFSYSIAHDLRSPLGVIRGYSQILSCLIQ</sequence>
<feature type="transmembrane region" description="Helical" evidence="6">
    <location>
        <begin position="248"/>
        <end position="270"/>
    </location>
</feature>
<feature type="transmembrane region" description="Helical" evidence="6">
    <location>
        <begin position="176"/>
        <end position="199"/>
    </location>
</feature>
<dbReference type="InterPro" id="IPR036097">
    <property type="entry name" value="HisK_dim/P_sf"/>
</dbReference>
<keyword evidence="8" id="KW-1185">Reference proteome</keyword>
<evidence type="ECO:0000256" key="3">
    <source>
        <dbReference type="ARBA" id="ARBA00022553"/>
    </source>
</evidence>
<feature type="transmembrane region" description="Helical" evidence="6">
    <location>
        <begin position="143"/>
        <end position="164"/>
    </location>
</feature>
<evidence type="ECO:0000256" key="1">
    <source>
        <dbReference type="ARBA" id="ARBA00000085"/>
    </source>
</evidence>
<keyword evidence="6" id="KW-0472">Membrane</keyword>
<feature type="transmembrane region" description="Helical" evidence="6">
    <location>
        <begin position="71"/>
        <end position="97"/>
    </location>
</feature>
<keyword evidence="4" id="KW-0808">Transferase</keyword>
<dbReference type="CDD" id="cd00082">
    <property type="entry name" value="HisKA"/>
    <property type="match status" value="1"/>
</dbReference>
<gene>
    <name evidence="7" type="ORF">JL102_13220</name>
</gene>
<dbReference type="InterPro" id="IPR003661">
    <property type="entry name" value="HisK_dim/P_dom"/>
</dbReference>
<evidence type="ECO:0000256" key="2">
    <source>
        <dbReference type="ARBA" id="ARBA00012438"/>
    </source>
</evidence>
<evidence type="ECO:0000256" key="5">
    <source>
        <dbReference type="ARBA" id="ARBA00022777"/>
    </source>
</evidence>